<evidence type="ECO:0000313" key="2">
    <source>
        <dbReference type="Proteomes" id="UP000017747"/>
    </source>
</evidence>
<dbReference type="EMBL" id="AXUN02000124">
    <property type="protein sequence ID" value="ETA81356.1"/>
    <property type="molecule type" value="Genomic_DNA"/>
</dbReference>
<dbReference type="RefSeq" id="WP_023388072.1">
    <property type="nucleotide sequence ID" value="NZ_AXUN02000124.1"/>
</dbReference>
<dbReference type="STRING" id="994573.T472_0206775"/>
<evidence type="ECO:0000313" key="1">
    <source>
        <dbReference type="EMBL" id="ETA81356.1"/>
    </source>
</evidence>
<gene>
    <name evidence="1" type="ORF">T472_0206775</name>
</gene>
<name>V7I7V5_9CLOT</name>
<dbReference type="Gene3D" id="3.30.2310.20">
    <property type="entry name" value="RelE-like"/>
    <property type="match status" value="1"/>
</dbReference>
<reference evidence="1 2" key="1">
    <citation type="journal article" date="2014" name="Genome Announc.">
        <title>Genome Sequence of Youngiibacter fragilis, the Type Strain of the Genus Youngiibacter.</title>
        <authorList>
            <person name="Wawrik C.B."/>
            <person name="Callaghan A.V."/>
            <person name="Stamps B.W."/>
            <person name="Wawrik B."/>
        </authorList>
    </citation>
    <scope>NUCLEOTIDE SEQUENCE [LARGE SCALE GENOMIC DNA]</scope>
    <source>
        <strain evidence="1 2">232.1</strain>
    </source>
</reference>
<dbReference type="OrthoDB" id="82378at2"/>
<keyword evidence="2" id="KW-1185">Reference proteome</keyword>
<protein>
    <submittedName>
        <fullName evidence="1">Plasmid stabilization protein</fullName>
    </submittedName>
</protein>
<dbReference type="Proteomes" id="UP000017747">
    <property type="component" value="Unassembled WGS sequence"/>
</dbReference>
<proteinExistence type="predicted"/>
<dbReference type="AlphaFoldDB" id="V7I7V5"/>
<dbReference type="Pfam" id="PF15781">
    <property type="entry name" value="ParE-like_toxin"/>
    <property type="match status" value="1"/>
</dbReference>
<dbReference type="eggNOG" id="COG2026">
    <property type="taxonomic scope" value="Bacteria"/>
</dbReference>
<sequence>MLPVTYMPIAEKYFRKIKDSHLKSAYKTAIIRICENPYIGKAKTGDLSGIFSLDIYYNGTNCQLTLD</sequence>
<accession>V7I7V5</accession>
<comment type="caution">
    <text evidence="1">The sequence shown here is derived from an EMBL/GenBank/DDBJ whole genome shotgun (WGS) entry which is preliminary data.</text>
</comment>
<dbReference type="InterPro" id="IPR035093">
    <property type="entry name" value="RelE/ParE_toxin_dom_sf"/>
</dbReference>
<organism evidence="1 2">
    <name type="scientific">Youngiibacter fragilis 232.1</name>
    <dbReference type="NCBI Taxonomy" id="994573"/>
    <lineage>
        <taxon>Bacteria</taxon>
        <taxon>Bacillati</taxon>
        <taxon>Bacillota</taxon>
        <taxon>Clostridia</taxon>
        <taxon>Eubacteriales</taxon>
        <taxon>Clostridiaceae</taxon>
        <taxon>Youngiibacter</taxon>
    </lineage>
</organism>
<dbReference type="InterPro" id="IPR031552">
    <property type="entry name" value="ParE-like_toxin"/>
</dbReference>